<keyword evidence="3" id="KW-1185">Reference proteome</keyword>
<organism evidence="2 3">
    <name type="scientific">Klebsormidium nitens</name>
    <name type="common">Green alga</name>
    <name type="synonym">Ulothrix nitens</name>
    <dbReference type="NCBI Taxonomy" id="105231"/>
    <lineage>
        <taxon>Eukaryota</taxon>
        <taxon>Viridiplantae</taxon>
        <taxon>Streptophyta</taxon>
        <taxon>Klebsormidiophyceae</taxon>
        <taxon>Klebsormidiales</taxon>
        <taxon>Klebsormidiaceae</taxon>
        <taxon>Klebsormidium</taxon>
    </lineage>
</organism>
<proteinExistence type="predicted"/>
<feature type="compositionally biased region" description="Pro residues" evidence="1">
    <location>
        <begin position="67"/>
        <end position="79"/>
    </location>
</feature>
<feature type="region of interest" description="Disordered" evidence="1">
    <location>
        <begin position="36"/>
        <end position="79"/>
    </location>
</feature>
<dbReference type="Proteomes" id="UP000054558">
    <property type="component" value="Unassembled WGS sequence"/>
</dbReference>
<gene>
    <name evidence="2" type="ORF">KFL_000370360</name>
</gene>
<evidence type="ECO:0000313" key="3">
    <source>
        <dbReference type="Proteomes" id="UP000054558"/>
    </source>
</evidence>
<name>A0A1Y1HPR4_KLENI</name>
<evidence type="ECO:0000313" key="2">
    <source>
        <dbReference type="EMBL" id="GAQ79762.1"/>
    </source>
</evidence>
<sequence>MLLPDWIAAIGSTEPPPDHHLFKLLQESLCGSSRAVGLQSSPQARQQRLSESDDSRERCIVQDSAPGPNPPPDGPPPPLKEFVFSWQSTISDQSPLSIPPVQRPKAVPELGLFVFDDGLTVFVVDTRRAKATLTWQVSAQSLLQGWEVFDAHLYVVDGTVLSRYDLLAEKPTTVATLDLYDGPASESQRLNAALHAAWQGRQWVSLLYWLYSEAVGISESLPRPQIDLVAGFKKYFLTIAPKLPKDYVFSLPMVPNPSLPAPVPVITREQLTGDRTCQLFLALLDVLQVLGMPYRSGVDPPTVCAYMKDHPEEAINLLWCCREGYLGLGVNAFDAKSRELDDLLAGNALRFSAPVFSSTDRGLFVLCSNGSVLNIEWDTGGMPAAMGVVRRYPSVTTQAVVRSGLVLCDPAAALFFLSEDKGLCSVSLRGAAPQNFPPPQAPDPATFQYQWDSAYTSLQRMPPVFSVSRQVWASLPALYAFQIPDGGDAPFSAPLWQPLPGDRFTSVEVDEDSGTLLIVNSSGSASSYSLNVPPGSALRLVGQTTTTFNNAIEPGRYPLPACSAALIKPVASSANGAASPPKLLLVETDSQYGSASGTAFAVASRLSEPGGPFQDGDVTRLGTIPGIAFSAPIGFYNEQTDQPQAVVAWGSGPPSQLLDELAPAPGAQSLASSAWSRAIVGKSPAELMASAPPIGLGLRPGLTSIPL</sequence>
<reference evidence="2 3" key="1">
    <citation type="journal article" date="2014" name="Nat. Commun.">
        <title>Klebsormidium flaccidum genome reveals primary factors for plant terrestrial adaptation.</title>
        <authorList>
            <person name="Hori K."/>
            <person name="Maruyama F."/>
            <person name="Fujisawa T."/>
            <person name="Togashi T."/>
            <person name="Yamamoto N."/>
            <person name="Seo M."/>
            <person name="Sato S."/>
            <person name="Yamada T."/>
            <person name="Mori H."/>
            <person name="Tajima N."/>
            <person name="Moriyama T."/>
            <person name="Ikeuchi M."/>
            <person name="Watanabe M."/>
            <person name="Wada H."/>
            <person name="Kobayashi K."/>
            <person name="Saito M."/>
            <person name="Masuda T."/>
            <person name="Sasaki-Sekimoto Y."/>
            <person name="Mashiguchi K."/>
            <person name="Awai K."/>
            <person name="Shimojima M."/>
            <person name="Masuda S."/>
            <person name="Iwai M."/>
            <person name="Nobusawa T."/>
            <person name="Narise T."/>
            <person name="Kondo S."/>
            <person name="Saito H."/>
            <person name="Sato R."/>
            <person name="Murakawa M."/>
            <person name="Ihara Y."/>
            <person name="Oshima-Yamada Y."/>
            <person name="Ohtaka K."/>
            <person name="Satoh M."/>
            <person name="Sonobe K."/>
            <person name="Ishii M."/>
            <person name="Ohtani R."/>
            <person name="Kanamori-Sato M."/>
            <person name="Honoki R."/>
            <person name="Miyazaki D."/>
            <person name="Mochizuki H."/>
            <person name="Umetsu J."/>
            <person name="Higashi K."/>
            <person name="Shibata D."/>
            <person name="Kamiya Y."/>
            <person name="Sato N."/>
            <person name="Nakamura Y."/>
            <person name="Tabata S."/>
            <person name="Ida S."/>
            <person name="Kurokawa K."/>
            <person name="Ohta H."/>
        </authorList>
    </citation>
    <scope>NUCLEOTIDE SEQUENCE [LARGE SCALE GENOMIC DNA]</scope>
    <source>
        <strain evidence="2 3">NIES-2285</strain>
    </source>
</reference>
<dbReference type="EMBL" id="DF236986">
    <property type="protein sequence ID" value="GAQ79762.1"/>
    <property type="molecule type" value="Genomic_DNA"/>
</dbReference>
<evidence type="ECO:0000256" key="1">
    <source>
        <dbReference type="SAM" id="MobiDB-lite"/>
    </source>
</evidence>
<dbReference type="AlphaFoldDB" id="A0A1Y1HPR4"/>
<feature type="compositionally biased region" description="Polar residues" evidence="1">
    <location>
        <begin position="38"/>
        <end position="47"/>
    </location>
</feature>
<protein>
    <submittedName>
        <fullName evidence="2">Uncharacterized protein</fullName>
    </submittedName>
</protein>
<accession>A0A1Y1HPR4</accession>
<feature type="compositionally biased region" description="Basic and acidic residues" evidence="1">
    <location>
        <begin position="48"/>
        <end position="60"/>
    </location>
</feature>